<name>A0A1B2ECQ7_9HYPH</name>
<gene>
    <name evidence="5" type="ORF">BB934_04960</name>
</gene>
<dbReference type="AlphaFoldDB" id="A0A1B2ECQ7"/>
<comment type="similarity">
    <text evidence="1">Belongs to the glycosyltransferase group 1 family. Glycosyltransferase 4 subfamily.</text>
</comment>
<keyword evidence="2" id="KW-0328">Glycosyltransferase</keyword>
<accession>A0A1B2ECQ7</accession>
<sequence>MTIARPVAFYAPLKSPNHPFPSGDRTMARLLMKALDRAGYAPQLASEMRTLDKAGDRQRQKYIRQQSLAEASRLIAHYQALPEEQRPCLWFTYHVYYKAPDWIGPRVADALDIPYVIAEGSRASKRANGSWALGHEGAEAALDHADAILVMTAHDRQALETVRPQRQSLIDLPPFIDLQEWPATGDRSPINTEPRLLTVAMMREGDKLASYRILAAALERLQHLPWRLDVVGDGEAREEIVRLFGALAQRVRFHGAIDSKSDLRALYEAADLFVWPAFNEAYGMVLLEAQALGCPVVAGAYGGVASVVQHGETGVLTKAGDIAAFAEAVGSLLQDRKRLRDMGENAFRFITQERDLDRAALRLRNALEPLTARPGA</sequence>
<dbReference type="Pfam" id="PF00534">
    <property type="entry name" value="Glycos_transf_1"/>
    <property type="match status" value="1"/>
</dbReference>
<dbReference type="EMBL" id="CP016616">
    <property type="protein sequence ID" value="ANY77662.1"/>
    <property type="molecule type" value="Genomic_DNA"/>
</dbReference>
<dbReference type="PANTHER" id="PTHR12526:SF640">
    <property type="entry name" value="COLANIC ACID BIOSYNTHESIS GLYCOSYLTRANSFERASE WCAL-RELATED"/>
    <property type="match status" value="1"/>
</dbReference>
<dbReference type="SUPFAM" id="SSF53756">
    <property type="entry name" value="UDP-Glycosyltransferase/glycogen phosphorylase"/>
    <property type="match status" value="1"/>
</dbReference>
<dbReference type="PANTHER" id="PTHR12526">
    <property type="entry name" value="GLYCOSYLTRANSFERASE"/>
    <property type="match status" value="1"/>
</dbReference>
<evidence type="ECO:0000259" key="4">
    <source>
        <dbReference type="Pfam" id="PF00534"/>
    </source>
</evidence>
<evidence type="ECO:0000256" key="1">
    <source>
        <dbReference type="ARBA" id="ARBA00009481"/>
    </source>
</evidence>
<evidence type="ECO:0000313" key="5">
    <source>
        <dbReference type="EMBL" id="ANY77662.1"/>
    </source>
</evidence>
<reference evidence="5" key="1">
    <citation type="submission" date="2016-07" db="EMBL/GenBank/DDBJ databases">
        <title>Microvirga ossetica sp. nov. a new species of rhizobia isolated from root nodules of the legume species Vicia alpestris Steven originated from North Ossetia region in the Caucasus.</title>
        <authorList>
            <person name="Safronova V.I."/>
            <person name="Kuznetsova I.G."/>
            <person name="Sazanova A.L."/>
            <person name="Belimov A."/>
            <person name="Andronov E."/>
            <person name="Osledkin Y.S."/>
            <person name="Onishchuk O.P."/>
            <person name="Kurchak O.N."/>
            <person name="Shaposhnikov A.I."/>
            <person name="Willems A."/>
            <person name="Tikhonovich I.A."/>
        </authorList>
    </citation>
    <scope>NUCLEOTIDE SEQUENCE [LARGE SCALE GENOMIC DNA]</scope>
    <source>
        <strain evidence="5">V5/3M</strain>
    </source>
</reference>
<evidence type="ECO:0000256" key="2">
    <source>
        <dbReference type="ARBA" id="ARBA00022676"/>
    </source>
</evidence>
<keyword evidence="3 5" id="KW-0808">Transferase</keyword>
<evidence type="ECO:0000256" key="3">
    <source>
        <dbReference type="ARBA" id="ARBA00022679"/>
    </source>
</evidence>
<dbReference type="Gene3D" id="3.40.50.2000">
    <property type="entry name" value="Glycogen Phosphorylase B"/>
    <property type="match status" value="2"/>
</dbReference>
<feature type="domain" description="Glycosyl transferase family 1" evidence="4">
    <location>
        <begin position="207"/>
        <end position="347"/>
    </location>
</feature>
<dbReference type="CDD" id="cd03801">
    <property type="entry name" value="GT4_PimA-like"/>
    <property type="match status" value="1"/>
</dbReference>
<dbReference type="KEGG" id="moc:BB934_04960"/>
<proteinExistence type="inferred from homology"/>
<protein>
    <submittedName>
        <fullName evidence="5">Glycosyl transferase family 1</fullName>
    </submittedName>
</protein>
<dbReference type="InterPro" id="IPR001296">
    <property type="entry name" value="Glyco_trans_1"/>
</dbReference>
<dbReference type="RefSeq" id="WP_237050190.1">
    <property type="nucleotide sequence ID" value="NZ_CP016616.1"/>
</dbReference>
<dbReference type="GO" id="GO:0016757">
    <property type="term" value="F:glycosyltransferase activity"/>
    <property type="evidence" value="ECO:0007669"/>
    <property type="project" value="UniProtKB-KW"/>
</dbReference>
<organism evidence="5">
    <name type="scientific">Microvirga ossetica</name>
    <dbReference type="NCBI Taxonomy" id="1882682"/>
    <lineage>
        <taxon>Bacteria</taxon>
        <taxon>Pseudomonadati</taxon>
        <taxon>Pseudomonadota</taxon>
        <taxon>Alphaproteobacteria</taxon>
        <taxon>Hyphomicrobiales</taxon>
        <taxon>Methylobacteriaceae</taxon>
        <taxon>Microvirga</taxon>
    </lineage>
</organism>